<dbReference type="GO" id="GO:0047617">
    <property type="term" value="F:fatty acyl-CoA hydrolase activity"/>
    <property type="evidence" value="ECO:0007669"/>
    <property type="project" value="TreeGrafter"/>
</dbReference>
<dbReference type="PANTHER" id="PTHR31793:SF27">
    <property type="entry name" value="NOVEL THIOESTERASE SUPERFAMILY DOMAIN AND SAPOSIN A-TYPE DOMAIN CONTAINING PROTEIN (0610012H03RIK)"/>
    <property type="match status" value="1"/>
</dbReference>
<sequence length="139" mass="16086">MNAIPSPEAWYAHRVSYGETDAMQVLYYAEYLHLFERARSHLIREYGMSYSTVEERGLYLPVREASARYRRPIRFDDLVNVHVTVSDWGRASITFSYEIRSEDRSVLHATGMTQHACVNAEGRPVGVPDWLRDLFAQKG</sequence>
<comment type="similarity">
    <text evidence="1">Belongs to the 4-hydroxybenzoyl-CoA thioesterase family.</text>
</comment>
<dbReference type="AlphaFoldDB" id="A0A846QP50"/>
<keyword evidence="2 3" id="KW-0378">Hydrolase</keyword>
<protein>
    <submittedName>
        <fullName evidence="3">Acyl-CoA thioester hydrolase</fullName>
        <ecNumber evidence="3">3.1.2.-</ecNumber>
    </submittedName>
</protein>
<evidence type="ECO:0000256" key="1">
    <source>
        <dbReference type="ARBA" id="ARBA00005953"/>
    </source>
</evidence>
<dbReference type="EC" id="3.1.2.-" evidence="3"/>
<organism evidence="3 4">
    <name type="scientific">Desulfobaculum xiamenense</name>
    <dbReference type="NCBI Taxonomy" id="995050"/>
    <lineage>
        <taxon>Bacteria</taxon>
        <taxon>Pseudomonadati</taxon>
        <taxon>Thermodesulfobacteriota</taxon>
        <taxon>Desulfovibrionia</taxon>
        <taxon>Desulfovibrionales</taxon>
        <taxon>Desulfovibrionaceae</taxon>
        <taxon>Desulfobaculum</taxon>
    </lineage>
</organism>
<evidence type="ECO:0000313" key="3">
    <source>
        <dbReference type="EMBL" id="NJB68790.1"/>
    </source>
</evidence>
<evidence type="ECO:0000313" key="4">
    <source>
        <dbReference type="Proteomes" id="UP000580856"/>
    </source>
</evidence>
<dbReference type="CDD" id="cd00586">
    <property type="entry name" value="4HBT"/>
    <property type="match status" value="1"/>
</dbReference>
<dbReference type="RefSeq" id="WP_167941829.1">
    <property type="nucleotide sequence ID" value="NZ_JAATJA010000002.1"/>
</dbReference>
<reference evidence="3 4" key="1">
    <citation type="submission" date="2020-03" db="EMBL/GenBank/DDBJ databases">
        <title>Genomic Encyclopedia of Type Strains, Phase IV (KMG-IV): sequencing the most valuable type-strain genomes for metagenomic binning, comparative biology and taxonomic classification.</title>
        <authorList>
            <person name="Goeker M."/>
        </authorList>
    </citation>
    <scope>NUCLEOTIDE SEQUENCE [LARGE SCALE GENOMIC DNA]</scope>
    <source>
        <strain evidence="3 4">DSM 24233</strain>
    </source>
</reference>
<dbReference type="InterPro" id="IPR029069">
    <property type="entry name" value="HotDog_dom_sf"/>
</dbReference>
<name>A0A846QP50_9BACT</name>
<dbReference type="PANTHER" id="PTHR31793">
    <property type="entry name" value="4-HYDROXYBENZOYL-COA THIOESTERASE FAMILY MEMBER"/>
    <property type="match status" value="1"/>
</dbReference>
<gene>
    <name evidence="3" type="ORF">GGQ74_002463</name>
</gene>
<dbReference type="InterPro" id="IPR006684">
    <property type="entry name" value="YbgC/YbaW"/>
</dbReference>
<dbReference type="Proteomes" id="UP000580856">
    <property type="component" value="Unassembled WGS sequence"/>
</dbReference>
<proteinExistence type="inferred from homology"/>
<dbReference type="Pfam" id="PF13279">
    <property type="entry name" value="4HBT_2"/>
    <property type="match status" value="1"/>
</dbReference>
<keyword evidence="4" id="KW-1185">Reference proteome</keyword>
<comment type="caution">
    <text evidence="3">The sequence shown here is derived from an EMBL/GenBank/DDBJ whole genome shotgun (WGS) entry which is preliminary data.</text>
</comment>
<evidence type="ECO:0000256" key="2">
    <source>
        <dbReference type="ARBA" id="ARBA00022801"/>
    </source>
</evidence>
<dbReference type="NCBIfam" id="TIGR00051">
    <property type="entry name" value="YbgC/FadM family acyl-CoA thioesterase"/>
    <property type="match status" value="1"/>
</dbReference>
<accession>A0A846QP50</accession>
<dbReference type="PIRSF" id="PIRSF003230">
    <property type="entry name" value="YbgC"/>
    <property type="match status" value="1"/>
</dbReference>
<dbReference type="SUPFAM" id="SSF54637">
    <property type="entry name" value="Thioesterase/thiol ester dehydrase-isomerase"/>
    <property type="match status" value="1"/>
</dbReference>
<dbReference type="EMBL" id="JAATJA010000002">
    <property type="protein sequence ID" value="NJB68790.1"/>
    <property type="molecule type" value="Genomic_DNA"/>
</dbReference>
<dbReference type="Gene3D" id="3.10.129.10">
    <property type="entry name" value="Hotdog Thioesterase"/>
    <property type="match status" value="1"/>
</dbReference>
<dbReference type="InterPro" id="IPR050563">
    <property type="entry name" value="4-hydroxybenzoyl-CoA_TE"/>
</dbReference>